<keyword evidence="2" id="KW-1003">Cell membrane</keyword>
<dbReference type="HOGENOM" id="CLU_1322148_0_0_1"/>
<evidence type="ECO:0000256" key="2">
    <source>
        <dbReference type="ARBA" id="ARBA00022475"/>
    </source>
</evidence>
<keyword evidence="8" id="KW-0675">Receptor</keyword>
<keyword evidence="4 10" id="KW-0812">Transmembrane</keyword>
<keyword evidence="3" id="KW-0716">Sensory transduction</keyword>
<dbReference type="PANTHER" id="PTHR21137">
    <property type="entry name" value="ODORANT RECEPTOR"/>
    <property type="match status" value="1"/>
</dbReference>
<dbReference type="OMA" id="TSHICSQ"/>
<evidence type="ECO:0000256" key="10">
    <source>
        <dbReference type="SAM" id="Phobius"/>
    </source>
</evidence>
<keyword evidence="5" id="KW-0552">Olfaction</keyword>
<dbReference type="PhylomeDB" id="B4IH07"/>
<gene>
    <name evidence="11" type="primary">Dsec\GM16381</name>
    <name evidence="11" type="ORF">Dsec_GM16381</name>
</gene>
<feature type="transmembrane region" description="Helical" evidence="10">
    <location>
        <begin position="20"/>
        <end position="42"/>
    </location>
</feature>
<evidence type="ECO:0000313" key="12">
    <source>
        <dbReference type="Proteomes" id="UP000001292"/>
    </source>
</evidence>
<evidence type="ECO:0000313" key="11">
    <source>
        <dbReference type="EMBL" id="EDW49125.1"/>
    </source>
</evidence>
<dbReference type="Proteomes" id="UP000001292">
    <property type="component" value="Unassembled WGS sequence"/>
</dbReference>
<dbReference type="GO" id="GO:0007165">
    <property type="term" value="P:signal transduction"/>
    <property type="evidence" value="ECO:0007669"/>
    <property type="project" value="UniProtKB-KW"/>
</dbReference>
<evidence type="ECO:0000256" key="6">
    <source>
        <dbReference type="ARBA" id="ARBA00022989"/>
    </source>
</evidence>
<dbReference type="STRING" id="7238.B4IH07"/>
<dbReference type="Pfam" id="PF02949">
    <property type="entry name" value="7tm_6"/>
    <property type="match status" value="1"/>
</dbReference>
<dbReference type="GO" id="GO:0005886">
    <property type="term" value="C:plasma membrane"/>
    <property type="evidence" value="ECO:0007669"/>
    <property type="project" value="UniProtKB-SubCell"/>
</dbReference>
<accession>B4IH07</accession>
<evidence type="ECO:0000256" key="1">
    <source>
        <dbReference type="ARBA" id="ARBA00004651"/>
    </source>
</evidence>
<proteinExistence type="predicted"/>
<keyword evidence="6 10" id="KW-1133">Transmembrane helix</keyword>
<dbReference type="GO" id="GO:0005549">
    <property type="term" value="F:odorant binding"/>
    <property type="evidence" value="ECO:0007669"/>
    <property type="project" value="InterPro"/>
</dbReference>
<dbReference type="AlphaFoldDB" id="B4IH07"/>
<evidence type="ECO:0000256" key="5">
    <source>
        <dbReference type="ARBA" id="ARBA00022725"/>
    </source>
</evidence>
<dbReference type="GO" id="GO:0004984">
    <property type="term" value="F:olfactory receptor activity"/>
    <property type="evidence" value="ECO:0007669"/>
    <property type="project" value="InterPro"/>
</dbReference>
<dbReference type="InterPro" id="IPR004117">
    <property type="entry name" value="7tm6_olfct_rcpt"/>
</dbReference>
<evidence type="ECO:0000256" key="7">
    <source>
        <dbReference type="ARBA" id="ARBA00023136"/>
    </source>
</evidence>
<keyword evidence="7 10" id="KW-0472">Membrane</keyword>
<feature type="transmembrane region" description="Helical" evidence="10">
    <location>
        <begin position="117"/>
        <end position="140"/>
    </location>
</feature>
<dbReference type="PANTHER" id="PTHR21137:SF43">
    <property type="entry name" value="ODORANT RECEPTOR 47A-RELATED"/>
    <property type="match status" value="1"/>
</dbReference>
<organism evidence="12">
    <name type="scientific">Drosophila sechellia</name>
    <name type="common">Fruit fly</name>
    <dbReference type="NCBI Taxonomy" id="7238"/>
    <lineage>
        <taxon>Eukaryota</taxon>
        <taxon>Metazoa</taxon>
        <taxon>Ecdysozoa</taxon>
        <taxon>Arthropoda</taxon>
        <taxon>Hexapoda</taxon>
        <taxon>Insecta</taxon>
        <taxon>Pterygota</taxon>
        <taxon>Neoptera</taxon>
        <taxon>Endopterygota</taxon>
        <taxon>Diptera</taxon>
        <taxon>Brachycera</taxon>
        <taxon>Muscomorpha</taxon>
        <taxon>Ephydroidea</taxon>
        <taxon>Drosophilidae</taxon>
        <taxon>Drosophila</taxon>
        <taxon>Sophophora</taxon>
    </lineage>
</organism>
<reference evidence="11 12" key="1">
    <citation type="journal article" date="2007" name="Nature">
        <title>Evolution of genes and genomes on the Drosophila phylogeny.</title>
        <authorList>
            <consortium name="Drosophila 12 Genomes Consortium"/>
            <person name="Clark A.G."/>
            <person name="Eisen M.B."/>
            <person name="Smith D.R."/>
            <person name="Bergman C.M."/>
            <person name="Oliver B."/>
            <person name="Markow T.A."/>
            <person name="Kaufman T.C."/>
            <person name="Kellis M."/>
            <person name="Gelbart W."/>
            <person name="Iyer V.N."/>
            <person name="Pollard D.A."/>
            <person name="Sackton T.B."/>
            <person name="Larracuente A.M."/>
            <person name="Singh N.D."/>
            <person name="Abad J.P."/>
            <person name="Abt D.N."/>
            <person name="Adryan B."/>
            <person name="Aguade M."/>
            <person name="Akashi H."/>
            <person name="Anderson W.W."/>
            <person name="Aquadro C.F."/>
            <person name="Ardell D.H."/>
            <person name="Arguello R."/>
            <person name="Artieri C.G."/>
            <person name="Barbash D.A."/>
            <person name="Barker D."/>
            <person name="Barsanti P."/>
            <person name="Batterham P."/>
            <person name="Batzoglou S."/>
            <person name="Begun D."/>
            <person name="Bhutkar A."/>
            <person name="Blanco E."/>
            <person name="Bosak S.A."/>
            <person name="Bradley R.K."/>
            <person name="Brand A.D."/>
            <person name="Brent M.R."/>
            <person name="Brooks A.N."/>
            <person name="Brown R.H."/>
            <person name="Butlin R.K."/>
            <person name="Caggese C."/>
            <person name="Calvi B.R."/>
            <person name="Bernardo de Carvalho A."/>
            <person name="Caspi A."/>
            <person name="Castrezana S."/>
            <person name="Celniker S.E."/>
            <person name="Chang J.L."/>
            <person name="Chapple C."/>
            <person name="Chatterji S."/>
            <person name="Chinwalla A."/>
            <person name="Civetta A."/>
            <person name="Clifton S.W."/>
            <person name="Comeron J.M."/>
            <person name="Costello J.C."/>
            <person name="Coyne J.A."/>
            <person name="Daub J."/>
            <person name="David R.G."/>
            <person name="Delcher A.L."/>
            <person name="Delehaunty K."/>
            <person name="Do C.B."/>
            <person name="Ebling H."/>
            <person name="Edwards K."/>
            <person name="Eickbush T."/>
            <person name="Evans J.D."/>
            <person name="Filipski A."/>
            <person name="Findeiss S."/>
            <person name="Freyhult E."/>
            <person name="Fulton L."/>
            <person name="Fulton R."/>
            <person name="Garcia A.C."/>
            <person name="Gardiner A."/>
            <person name="Garfield D.A."/>
            <person name="Garvin B.E."/>
            <person name="Gibson G."/>
            <person name="Gilbert D."/>
            <person name="Gnerre S."/>
            <person name="Godfrey J."/>
            <person name="Good R."/>
            <person name="Gotea V."/>
            <person name="Gravely B."/>
            <person name="Greenberg A.J."/>
            <person name="Griffiths-Jones S."/>
            <person name="Gross S."/>
            <person name="Guigo R."/>
            <person name="Gustafson E.A."/>
            <person name="Haerty W."/>
            <person name="Hahn M.W."/>
            <person name="Halligan D.L."/>
            <person name="Halpern A.L."/>
            <person name="Halter G.M."/>
            <person name="Han M.V."/>
            <person name="Heger A."/>
            <person name="Hillier L."/>
            <person name="Hinrichs A.S."/>
            <person name="Holmes I."/>
            <person name="Hoskins R.A."/>
            <person name="Hubisz M.J."/>
            <person name="Hultmark D."/>
            <person name="Huntley M.A."/>
            <person name="Jaffe D.B."/>
            <person name="Jagadeeshan S."/>
            <person name="Jeck W.R."/>
            <person name="Johnson J."/>
            <person name="Jones C.D."/>
            <person name="Jordan W.C."/>
            <person name="Karpen G.H."/>
            <person name="Kataoka E."/>
            <person name="Keightley P.D."/>
            <person name="Kheradpour P."/>
            <person name="Kirkness E.F."/>
            <person name="Koerich L.B."/>
            <person name="Kristiansen K."/>
            <person name="Kudrna D."/>
            <person name="Kulathinal R.J."/>
            <person name="Kumar S."/>
            <person name="Kwok R."/>
            <person name="Lander E."/>
            <person name="Langley C.H."/>
            <person name="Lapoint R."/>
            <person name="Lazzaro B.P."/>
            <person name="Lee S.J."/>
            <person name="Levesque L."/>
            <person name="Li R."/>
            <person name="Lin C.F."/>
            <person name="Lin M.F."/>
            <person name="Lindblad-Toh K."/>
            <person name="Llopart A."/>
            <person name="Long M."/>
            <person name="Low L."/>
            <person name="Lozovsky E."/>
            <person name="Lu J."/>
            <person name="Luo M."/>
            <person name="Machado C.A."/>
            <person name="Makalowski W."/>
            <person name="Marzo M."/>
            <person name="Matsuda M."/>
            <person name="Matzkin L."/>
            <person name="McAllister B."/>
            <person name="McBride C.S."/>
            <person name="McKernan B."/>
            <person name="McKernan K."/>
            <person name="Mendez-Lago M."/>
            <person name="Minx P."/>
            <person name="Mollenhauer M.U."/>
            <person name="Montooth K."/>
            <person name="Mount S.M."/>
            <person name="Mu X."/>
            <person name="Myers E."/>
            <person name="Negre B."/>
            <person name="Newfeld S."/>
            <person name="Nielsen R."/>
            <person name="Noor M.A."/>
            <person name="O'Grady P."/>
            <person name="Pachter L."/>
            <person name="Papaceit M."/>
            <person name="Parisi M.J."/>
            <person name="Parisi M."/>
            <person name="Parts L."/>
            <person name="Pedersen J.S."/>
            <person name="Pesole G."/>
            <person name="Phillippy A.M."/>
            <person name="Ponting C.P."/>
            <person name="Pop M."/>
            <person name="Porcelli D."/>
            <person name="Powell J.R."/>
            <person name="Prohaska S."/>
            <person name="Pruitt K."/>
            <person name="Puig M."/>
            <person name="Quesneville H."/>
            <person name="Ram K.R."/>
            <person name="Rand D."/>
            <person name="Rasmussen M.D."/>
            <person name="Reed L.K."/>
            <person name="Reenan R."/>
            <person name="Reily A."/>
            <person name="Remington K.A."/>
            <person name="Rieger T.T."/>
            <person name="Ritchie M.G."/>
            <person name="Robin C."/>
            <person name="Rogers Y.H."/>
            <person name="Rohde C."/>
            <person name="Rozas J."/>
            <person name="Rubenfield M.J."/>
            <person name="Ruiz A."/>
            <person name="Russo S."/>
            <person name="Salzberg S.L."/>
            <person name="Sanchez-Gracia A."/>
            <person name="Saranga D.J."/>
            <person name="Sato H."/>
            <person name="Schaeffer S.W."/>
            <person name="Schatz M.C."/>
            <person name="Schlenke T."/>
            <person name="Schwartz R."/>
            <person name="Segarra C."/>
            <person name="Singh R.S."/>
            <person name="Sirot L."/>
            <person name="Sirota M."/>
            <person name="Sisneros N.B."/>
            <person name="Smith C.D."/>
            <person name="Smith T.F."/>
            <person name="Spieth J."/>
            <person name="Stage D.E."/>
            <person name="Stark A."/>
            <person name="Stephan W."/>
            <person name="Strausberg R.L."/>
            <person name="Strempel S."/>
            <person name="Sturgill D."/>
            <person name="Sutton G."/>
            <person name="Sutton G.G."/>
            <person name="Tao W."/>
            <person name="Teichmann S."/>
            <person name="Tobari Y.N."/>
            <person name="Tomimura Y."/>
            <person name="Tsolas J.M."/>
            <person name="Valente V.L."/>
            <person name="Venter E."/>
            <person name="Venter J.C."/>
            <person name="Vicario S."/>
            <person name="Vieira F.G."/>
            <person name="Vilella A.J."/>
            <person name="Villasante A."/>
            <person name="Walenz B."/>
            <person name="Wang J."/>
            <person name="Wasserman M."/>
            <person name="Watts T."/>
            <person name="Wilson D."/>
            <person name="Wilson R.K."/>
            <person name="Wing R.A."/>
            <person name="Wolfner M.F."/>
            <person name="Wong A."/>
            <person name="Wong G.K."/>
            <person name="Wu C.I."/>
            <person name="Wu G."/>
            <person name="Yamamoto D."/>
            <person name="Yang H.P."/>
            <person name="Yang S.P."/>
            <person name="Yorke J.A."/>
            <person name="Yoshida K."/>
            <person name="Zdobnov E."/>
            <person name="Zhang P."/>
            <person name="Zhang Y."/>
            <person name="Zimin A.V."/>
            <person name="Baldwin J."/>
            <person name="Abdouelleil A."/>
            <person name="Abdulkadir J."/>
            <person name="Abebe A."/>
            <person name="Abera B."/>
            <person name="Abreu J."/>
            <person name="Acer S.C."/>
            <person name="Aftuck L."/>
            <person name="Alexander A."/>
            <person name="An P."/>
            <person name="Anderson E."/>
            <person name="Anderson S."/>
            <person name="Arachi H."/>
            <person name="Azer M."/>
            <person name="Bachantsang P."/>
            <person name="Barry A."/>
            <person name="Bayul T."/>
            <person name="Berlin A."/>
            <person name="Bessette D."/>
            <person name="Bloom T."/>
            <person name="Blye J."/>
            <person name="Boguslavskiy L."/>
            <person name="Bonnet C."/>
            <person name="Boukhgalter B."/>
            <person name="Bourzgui I."/>
            <person name="Brown A."/>
            <person name="Cahill P."/>
            <person name="Channer S."/>
            <person name="Cheshatsang Y."/>
            <person name="Chuda L."/>
            <person name="Citroen M."/>
            <person name="Collymore A."/>
            <person name="Cooke P."/>
            <person name="Costello M."/>
            <person name="D'Aco K."/>
            <person name="Daza R."/>
            <person name="De Haan G."/>
            <person name="DeGray S."/>
            <person name="DeMaso C."/>
            <person name="Dhargay N."/>
            <person name="Dooley K."/>
            <person name="Dooley E."/>
            <person name="Doricent M."/>
            <person name="Dorje P."/>
            <person name="Dorjee K."/>
            <person name="Dupes A."/>
            <person name="Elong R."/>
            <person name="Falk J."/>
            <person name="Farina A."/>
            <person name="Faro S."/>
            <person name="Ferguson D."/>
            <person name="Fisher S."/>
            <person name="Foley C.D."/>
            <person name="Franke A."/>
            <person name="Friedrich D."/>
            <person name="Gadbois L."/>
            <person name="Gearin G."/>
            <person name="Gearin C.R."/>
            <person name="Giannoukos G."/>
            <person name="Goode T."/>
            <person name="Graham J."/>
            <person name="Grandbois E."/>
            <person name="Grewal S."/>
            <person name="Gyaltsen K."/>
            <person name="Hafez N."/>
            <person name="Hagos B."/>
            <person name="Hall J."/>
            <person name="Henson C."/>
            <person name="Hollinger A."/>
            <person name="Honan T."/>
            <person name="Huard M.D."/>
            <person name="Hughes L."/>
            <person name="Hurhula B."/>
            <person name="Husby M.E."/>
            <person name="Kamat A."/>
            <person name="Kanga B."/>
            <person name="Kashin S."/>
            <person name="Khazanovich D."/>
            <person name="Kisner P."/>
            <person name="Lance K."/>
            <person name="Lara M."/>
            <person name="Lee W."/>
            <person name="Lennon N."/>
            <person name="Letendre F."/>
            <person name="LeVine R."/>
            <person name="Lipovsky A."/>
            <person name="Liu X."/>
            <person name="Liu J."/>
            <person name="Liu S."/>
            <person name="Lokyitsang T."/>
            <person name="Lokyitsang Y."/>
            <person name="Lubonja R."/>
            <person name="Lui A."/>
            <person name="MacDonald P."/>
            <person name="Magnisalis V."/>
            <person name="Maru K."/>
            <person name="Matthews C."/>
            <person name="McCusker W."/>
            <person name="McDonough S."/>
            <person name="Mehta T."/>
            <person name="Meldrim J."/>
            <person name="Meneus L."/>
            <person name="Mihai O."/>
            <person name="Mihalev A."/>
            <person name="Mihova T."/>
            <person name="Mittelman R."/>
            <person name="Mlenga V."/>
            <person name="Montmayeur A."/>
            <person name="Mulrain L."/>
            <person name="Navidi A."/>
            <person name="Naylor J."/>
            <person name="Negash T."/>
            <person name="Nguyen T."/>
            <person name="Nguyen N."/>
            <person name="Nicol R."/>
            <person name="Norbu C."/>
            <person name="Norbu N."/>
            <person name="Novod N."/>
            <person name="O'Neill B."/>
            <person name="Osman S."/>
            <person name="Markiewicz E."/>
            <person name="Oyono O.L."/>
            <person name="Patti C."/>
            <person name="Phunkhang P."/>
            <person name="Pierre F."/>
            <person name="Priest M."/>
            <person name="Raghuraman S."/>
            <person name="Rege F."/>
            <person name="Reyes R."/>
            <person name="Rise C."/>
            <person name="Rogov P."/>
            <person name="Ross K."/>
            <person name="Ryan E."/>
            <person name="Settipalli S."/>
            <person name="Shea T."/>
            <person name="Sherpa N."/>
            <person name="Shi L."/>
            <person name="Shih D."/>
            <person name="Sparrow T."/>
            <person name="Spaulding J."/>
            <person name="Stalker J."/>
            <person name="Stange-Thomann N."/>
            <person name="Stavropoulos S."/>
            <person name="Stone C."/>
            <person name="Strader C."/>
            <person name="Tesfaye S."/>
            <person name="Thomson T."/>
            <person name="Thoulutsang Y."/>
            <person name="Thoulutsang D."/>
            <person name="Topham K."/>
            <person name="Topping I."/>
            <person name="Tsamla T."/>
            <person name="Vassiliev H."/>
            <person name="Vo A."/>
            <person name="Wangchuk T."/>
            <person name="Wangdi T."/>
            <person name="Weiand M."/>
            <person name="Wilkinson J."/>
            <person name="Wilson A."/>
            <person name="Yadav S."/>
            <person name="Young G."/>
            <person name="Yu Q."/>
            <person name="Zembek L."/>
            <person name="Zhong D."/>
            <person name="Zimmer A."/>
            <person name="Zwirko Z."/>
            <person name="Jaffe D.B."/>
            <person name="Alvarez P."/>
            <person name="Brockman W."/>
            <person name="Butler J."/>
            <person name="Chin C."/>
            <person name="Gnerre S."/>
            <person name="Grabherr M."/>
            <person name="Kleber M."/>
            <person name="Mauceli E."/>
            <person name="MacCallum I."/>
        </authorList>
    </citation>
    <scope>NUCLEOTIDE SEQUENCE [LARGE SCALE GENOMIC DNA]</scope>
    <source>
        <strain evidence="12">Rob3c / Tucson 14021-0248.25</strain>
    </source>
</reference>
<keyword evidence="9" id="KW-0807">Transducer</keyword>
<sequence>MNLSNYIISYFWNVCDALGVALPTVCLDTLFCSLSHNLCALFQIARHKMMHFEGRNTKETRENLKHVFQLYAVCLDLGHFLNEYFRPLIFAQFLAASLHLCVLCYQLSANILQPALLFYAAFTAAVVGQVSIYCFCGSSVHSECQLFGQAIYESSWPHLMQENLELVSSLKIAMMRSSLGCPIDGYFFEANRETLIAIVRTAISYVTLLRSLA</sequence>
<comment type="subcellular location">
    <subcellularLocation>
        <location evidence="1">Cell membrane</location>
        <topology evidence="1">Multi-pass membrane protein</topology>
    </subcellularLocation>
</comment>
<name>B4IH07_DROSE</name>
<evidence type="ECO:0000256" key="9">
    <source>
        <dbReference type="ARBA" id="ARBA00023224"/>
    </source>
</evidence>
<evidence type="ECO:0000256" key="8">
    <source>
        <dbReference type="ARBA" id="ARBA00023170"/>
    </source>
</evidence>
<evidence type="ECO:0000256" key="4">
    <source>
        <dbReference type="ARBA" id="ARBA00022692"/>
    </source>
</evidence>
<keyword evidence="12" id="KW-1185">Reference proteome</keyword>
<dbReference type="EMBL" id="CH480837">
    <property type="protein sequence ID" value="EDW49125.1"/>
    <property type="molecule type" value="Genomic_DNA"/>
</dbReference>
<evidence type="ECO:0000256" key="3">
    <source>
        <dbReference type="ARBA" id="ARBA00022606"/>
    </source>
</evidence>
<feature type="transmembrane region" description="Helical" evidence="10">
    <location>
        <begin position="87"/>
        <end position="105"/>
    </location>
</feature>
<protein>
    <submittedName>
        <fullName evidence="11">GM16381</fullName>
    </submittedName>
</protein>